<evidence type="ECO:0000256" key="2">
    <source>
        <dbReference type="ARBA" id="ARBA00022737"/>
    </source>
</evidence>
<evidence type="ECO:0000313" key="5">
    <source>
        <dbReference type="Proteomes" id="UP001373714"/>
    </source>
</evidence>
<dbReference type="PANTHER" id="PTHR46093:SF18">
    <property type="entry name" value="FIBRONECTIN TYPE-III DOMAIN-CONTAINING PROTEIN"/>
    <property type="match status" value="1"/>
</dbReference>
<feature type="domain" description="BTB" evidence="3">
    <location>
        <begin position="503"/>
        <end position="572"/>
    </location>
</feature>
<name>A0AAV9UD00_9PEZI</name>
<dbReference type="Proteomes" id="UP001373714">
    <property type="component" value="Unassembled WGS sequence"/>
</dbReference>
<proteinExistence type="predicted"/>
<keyword evidence="1" id="KW-0880">Kelch repeat</keyword>
<dbReference type="Pfam" id="PF24681">
    <property type="entry name" value="Kelch_KLHDC2_KLHL20_DRC7"/>
    <property type="match status" value="1"/>
</dbReference>
<dbReference type="AlphaFoldDB" id="A0AAV9UD00"/>
<sequence length="705" mass="77322">MAMMFGAPPVVAAPAPADIQLGPYKPKAFRTKGGRPACLVNASVTGCPDNTIIAFGGFDQFTDEVYNHVLRLDLSTFTWTLVDNYGEIPSVRMGHTTTYWRDNKLIVFGGENENRVYLADVYLFDITTSTWSQPQISGPIPRGRSRHSVCLHDDKLYVIGGNNGSGVLDDLVYLDLNTMTWSRAWKFVGRFDHTSWVYKNRLYVFGGLTQEMDRTGELCWLDFSEHPTWKSVNALTPQLSQTGFGGGLGGDPRHSRKERHTPNHLAATIQSNSSQNRFPSPMRQTVNPFAPGSVNAVRFVRGADVPIETAGNHFHHFCNNTLLDFVTAANTIRDHETSLSALDLDSLVWKHLADGEDVFVNANYRWHYLAISHDSTTAYLIGCPTEEEGQESEYLSDILPIDLRRYGVTPERKEGELGGPGTIGFDIATMFDDVSSGDFIVTALNDNYCGDDEEALWAMVPHPRGSSPSLASQSGSMAMTGITSNSTGLITQQSPSSSSATSLNSTTAIDPSISPAIHVHKLILLSRWPHFQRLYAAKMAEFHTGRLHIPEPYSVVKAFLYYLYTDSVAPSPFCTGLATVGGLLVMSNIYNIPRLRALCLGRINKELDVDTAAGIWERAGVAGENLLRSKAARYCMMHWGRVVRSEGFRKLSKKAMLELFEEIDVEGRILGGEELEIGGGGGSGGYGFGGEAVGEADDGEGMEIS</sequence>
<keyword evidence="2" id="KW-0677">Repeat</keyword>
<dbReference type="SMART" id="SM00612">
    <property type="entry name" value="Kelch"/>
    <property type="match status" value="2"/>
</dbReference>
<dbReference type="PROSITE" id="PS50097">
    <property type="entry name" value="BTB"/>
    <property type="match status" value="1"/>
</dbReference>
<dbReference type="SUPFAM" id="SSF54695">
    <property type="entry name" value="POZ domain"/>
    <property type="match status" value="1"/>
</dbReference>
<dbReference type="Pfam" id="PF00651">
    <property type="entry name" value="BTB"/>
    <property type="match status" value="1"/>
</dbReference>
<protein>
    <recommendedName>
        <fullName evidence="3">BTB domain-containing protein</fullName>
    </recommendedName>
</protein>
<organism evidence="4 5">
    <name type="scientific">Orbilia blumenaviensis</name>
    <dbReference type="NCBI Taxonomy" id="1796055"/>
    <lineage>
        <taxon>Eukaryota</taxon>
        <taxon>Fungi</taxon>
        <taxon>Dikarya</taxon>
        <taxon>Ascomycota</taxon>
        <taxon>Pezizomycotina</taxon>
        <taxon>Orbiliomycetes</taxon>
        <taxon>Orbiliales</taxon>
        <taxon>Orbiliaceae</taxon>
        <taxon>Orbilia</taxon>
    </lineage>
</organism>
<dbReference type="SUPFAM" id="SSF117281">
    <property type="entry name" value="Kelch motif"/>
    <property type="match status" value="1"/>
</dbReference>
<evidence type="ECO:0000313" key="4">
    <source>
        <dbReference type="EMBL" id="KAK6340343.1"/>
    </source>
</evidence>
<dbReference type="InterPro" id="IPR000210">
    <property type="entry name" value="BTB/POZ_dom"/>
</dbReference>
<dbReference type="EMBL" id="JAVHNS010000011">
    <property type="protein sequence ID" value="KAK6340343.1"/>
    <property type="molecule type" value="Genomic_DNA"/>
</dbReference>
<dbReference type="InterPro" id="IPR006652">
    <property type="entry name" value="Kelch_1"/>
</dbReference>
<dbReference type="Gene3D" id="3.30.710.10">
    <property type="entry name" value="Potassium Channel Kv1.1, Chain A"/>
    <property type="match status" value="1"/>
</dbReference>
<reference evidence="4 5" key="1">
    <citation type="submission" date="2019-10" db="EMBL/GenBank/DDBJ databases">
        <authorList>
            <person name="Palmer J.M."/>
        </authorList>
    </citation>
    <scope>NUCLEOTIDE SEQUENCE [LARGE SCALE GENOMIC DNA]</scope>
    <source>
        <strain evidence="4 5">TWF730</strain>
    </source>
</reference>
<dbReference type="PANTHER" id="PTHR46093">
    <property type="entry name" value="ACYL-COA-BINDING DOMAIN-CONTAINING PROTEIN 5"/>
    <property type="match status" value="1"/>
</dbReference>
<gene>
    <name evidence="4" type="ORF">TWF730_002105</name>
</gene>
<evidence type="ECO:0000259" key="3">
    <source>
        <dbReference type="PROSITE" id="PS50097"/>
    </source>
</evidence>
<comment type="caution">
    <text evidence="4">The sequence shown here is derived from an EMBL/GenBank/DDBJ whole genome shotgun (WGS) entry which is preliminary data.</text>
</comment>
<dbReference type="InterPro" id="IPR011333">
    <property type="entry name" value="SKP1/BTB/POZ_sf"/>
</dbReference>
<dbReference type="CDD" id="cd14733">
    <property type="entry name" value="BACK"/>
    <property type="match status" value="1"/>
</dbReference>
<dbReference type="InterPro" id="IPR015915">
    <property type="entry name" value="Kelch-typ_b-propeller"/>
</dbReference>
<accession>A0AAV9UD00</accession>
<dbReference type="Gene3D" id="2.120.10.80">
    <property type="entry name" value="Kelch-type beta propeller"/>
    <property type="match status" value="1"/>
</dbReference>
<evidence type="ECO:0000256" key="1">
    <source>
        <dbReference type="ARBA" id="ARBA00022441"/>
    </source>
</evidence>
<keyword evidence="5" id="KW-1185">Reference proteome</keyword>